<protein>
    <submittedName>
        <fullName evidence="1">Uncharacterized protein</fullName>
    </submittedName>
</protein>
<proteinExistence type="predicted"/>
<comment type="caution">
    <text evidence="1">The sequence shown here is derived from an EMBL/GenBank/DDBJ whole genome shotgun (WGS) entry which is preliminary data.</text>
</comment>
<dbReference type="Proteomes" id="UP000029227">
    <property type="component" value="Unassembled WGS sequence"/>
</dbReference>
<organism evidence="1 2">
    <name type="scientific">Photobacterium aphoticum</name>
    <dbReference type="NCBI Taxonomy" id="754436"/>
    <lineage>
        <taxon>Bacteria</taxon>
        <taxon>Pseudomonadati</taxon>
        <taxon>Pseudomonadota</taxon>
        <taxon>Gammaproteobacteria</taxon>
        <taxon>Vibrionales</taxon>
        <taxon>Vibrionaceae</taxon>
        <taxon>Photobacterium</taxon>
    </lineage>
</organism>
<name>A0A090QMH7_9GAMM</name>
<dbReference type="AlphaFoldDB" id="A0A090QMH7"/>
<reference evidence="1 2" key="1">
    <citation type="journal article" date="2014" name="Genome Announc.">
        <title>Draft Genome Sequences of Two Vibrionaceae Species, Vibrio ponticus C121 and Photobacterium aphoticum C119, Isolated as Coral Reef Microbiota.</title>
        <authorList>
            <person name="Al-saari N."/>
            <person name="Meirelles P.M."/>
            <person name="Mino S."/>
            <person name="Suda W."/>
            <person name="Oshima K."/>
            <person name="Hattori M."/>
            <person name="Ohkuma M."/>
            <person name="Thompson F.L."/>
            <person name="Gomez-Gil B."/>
            <person name="Sawabe T."/>
            <person name="Sawabe T."/>
        </authorList>
    </citation>
    <scope>NUCLEOTIDE SEQUENCE [LARGE SCALE GENOMIC DNA]</scope>
    <source>
        <strain evidence="1 2">JCM 19237</strain>
    </source>
</reference>
<evidence type="ECO:0000313" key="2">
    <source>
        <dbReference type="Proteomes" id="UP000029227"/>
    </source>
</evidence>
<accession>A0A090QMH7</accession>
<sequence>MITNNPLEPTWCVTTSMRIRRRFCGPFFKKIVTKTLMDIDRQAVNAVIRRFYEATGEAYLHWLQEGEAFVMSEQRQQDTQATE</sequence>
<dbReference type="EMBL" id="BBMN01000002">
    <property type="protein sequence ID" value="GAL03438.1"/>
    <property type="molecule type" value="Genomic_DNA"/>
</dbReference>
<gene>
    <name evidence="1" type="ORF">JCM19237_6332</name>
</gene>
<evidence type="ECO:0000313" key="1">
    <source>
        <dbReference type="EMBL" id="GAL03438.1"/>
    </source>
</evidence>